<protein>
    <submittedName>
        <fullName evidence="3">Uncharacterized protein LOC109724916</fullName>
    </submittedName>
</protein>
<sequence length="122" mass="13256">MNRRLRSPNRKPSSRIEERLHRFLRPGALARIRDSKMSARSPRSIPVPHLSPPPSPPPSTPAAAAAAAQVDGVPCFSPRASGPRNPRRKKLAASKSVYFVPPSPEISDLFMDSFGSDLVAAH</sequence>
<gene>
    <name evidence="3" type="primary">LOC109724916</name>
</gene>
<dbReference type="RefSeq" id="XP_020109492.1">
    <property type="nucleotide sequence ID" value="XM_020253903.1"/>
</dbReference>
<feature type="region of interest" description="Disordered" evidence="1">
    <location>
        <begin position="1"/>
        <end position="69"/>
    </location>
</feature>
<keyword evidence="2" id="KW-1185">Reference proteome</keyword>
<reference evidence="2" key="1">
    <citation type="journal article" date="2015" name="Nat. Genet.">
        <title>The pineapple genome and the evolution of CAM photosynthesis.</title>
        <authorList>
            <person name="Ming R."/>
            <person name="VanBuren R."/>
            <person name="Wai C.M."/>
            <person name="Tang H."/>
            <person name="Schatz M.C."/>
            <person name="Bowers J.E."/>
            <person name="Lyons E."/>
            <person name="Wang M.L."/>
            <person name="Chen J."/>
            <person name="Biggers E."/>
            <person name="Zhang J."/>
            <person name="Huang L."/>
            <person name="Zhang L."/>
            <person name="Miao W."/>
            <person name="Zhang J."/>
            <person name="Ye Z."/>
            <person name="Miao C."/>
            <person name="Lin Z."/>
            <person name="Wang H."/>
            <person name="Zhou H."/>
            <person name="Yim W.C."/>
            <person name="Priest H.D."/>
            <person name="Zheng C."/>
            <person name="Woodhouse M."/>
            <person name="Edger P.P."/>
            <person name="Guyot R."/>
            <person name="Guo H.B."/>
            <person name="Guo H."/>
            <person name="Zheng G."/>
            <person name="Singh R."/>
            <person name="Sharma A."/>
            <person name="Min X."/>
            <person name="Zheng Y."/>
            <person name="Lee H."/>
            <person name="Gurtowski J."/>
            <person name="Sedlazeck F.J."/>
            <person name="Harkess A."/>
            <person name="McKain M.R."/>
            <person name="Liao Z."/>
            <person name="Fang J."/>
            <person name="Liu J."/>
            <person name="Zhang X."/>
            <person name="Zhang Q."/>
            <person name="Hu W."/>
            <person name="Qin Y."/>
            <person name="Wang K."/>
            <person name="Chen L.Y."/>
            <person name="Shirley N."/>
            <person name="Lin Y.R."/>
            <person name="Liu L.Y."/>
            <person name="Hernandez A.G."/>
            <person name="Wright C.L."/>
            <person name="Bulone V."/>
            <person name="Tuskan G.A."/>
            <person name="Heath K."/>
            <person name="Zee F."/>
            <person name="Moore P.H."/>
            <person name="Sunkar R."/>
            <person name="Leebens-Mack J.H."/>
            <person name="Mockler T."/>
            <person name="Bennetzen J.L."/>
            <person name="Freeling M."/>
            <person name="Sankoff D."/>
            <person name="Paterson A.H."/>
            <person name="Zhu X."/>
            <person name="Yang X."/>
            <person name="Smith J.A."/>
            <person name="Cushman J.C."/>
            <person name="Paull R.E."/>
            <person name="Yu Q."/>
        </authorList>
    </citation>
    <scope>NUCLEOTIDE SEQUENCE [LARGE SCALE GENOMIC DNA]</scope>
    <source>
        <strain evidence="2">cv. F153</strain>
    </source>
</reference>
<organism evidence="2 3">
    <name type="scientific">Ananas comosus</name>
    <name type="common">Pineapple</name>
    <name type="synonym">Ananas ananas</name>
    <dbReference type="NCBI Taxonomy" id="4615"/>
    <lineage>
        <taxon>Eukaryota</taxon>
        <taxon>Viridiplantae</taxon>
        <taxon>Streptophyta</taxon>
        <taxon>Embryophyta</taxon>
        <taxon>Tracheophyta</taxon>
        <taxon>Spermatophyta</taxon>
        <taxon>Magnoliopsida</taxon>
        <taxon>Liliopsida</taxon>
        <taxon>Poales</taxon>
        <taxon>Bromeliaceae</taxon>
        <taxon>Bromelioideae</taxon>
        <taxon>Ananas</taxon>
    </lineage>
</organism>
<name>A0A6P5GNX9_ANACO</name>
<proteinExistence type="predicted"/>
<reference evidence="3" key="2">
    <citation type="submission" date="2025-08" db="UniProtKB">
        <authorList>
            <consortium name="RefSeq"/>
        </authorList>
    </citation>
    <scope>IDENTIFICATION</scope>
    <source>
        <tissue evidence="3">Leaf</tissue>
    </source>
</reference>
<dbReference type="PANTHER" id="PTHR35495:SF1">
    <property type="entry name" value="OS06G0679600 PROTEIN"/>
    <property type="match status" value="1"/>
</dbReference>
<evidence type="ECO:0000256" key="1">
    <source>
        <dbReference type="SAM" id="MobiDB-lite"/>
    </source>
</evidence>
<dbReference type="AlphaFoldDB" id="A0A6P5GNX9"/>
<evidence type="ECO:0000313" key="2">
    <source>
        <dbReference type="Proteomes" id="UP000515123"/>
    </source>
</evidence>
<feature type="compositionally biased region" description="Basic residues" evidence="1">
    <location>
        <begin position="1"/>
        <end position="13"/>
    </location>
</feature>
<accession>A0A6P5GNX9</accession>
<feature type="compositionally biased region" description="Pro residues" evidence="1">
    <location>
        <begin position="49"/>
        <end position="60"/>
    </location>
</feature>
<dbReference type="PANTHER" id="PTHR35495">
    <property type="entry name" value="OS06G0679600 PROTEIN"/>
    <property type="match status" value="1"/>
</dbReference>
<evidence type="ECO:0000313" key="3">
    <source>
        <dbReference type="RefSeq" id="XP_020109492.1"/>
    </source>
</evidence>
<dbReference type="Proteomes" id="UP000515123">
    <property type="component" value="Linkage group 19"/>
</dbReference>
<dbReference type="OrthoDB" id="1924680at2759"/>
<dbReference type="GeneID" id="109724916"/>
<dbReference type="Gramene" id="Aco008434.1.mrna1">
    <property type="protein sequence ID" value="Aco008434.1.mrna1.cds1"/>
    <property type="gene ID" value="Aco008434.1.path1"/>
</dbReference>